<protein>
    <submittedName>
        <fullName evidence="1">Adenylate kinase domain-containing protein 1</fullName>
    </submittedName>
</protein>
<keyword evidence="1" id="KW-0808">Transferase</keyword>
<proteinExistence type="predicted"/>
<dbReference type="AlphaFoldDB" id="A0A2S2PMZ3"/>
<organism evidence="1">
    <name type="scientific">Schizaphis graminum</name>
    <name type="common">Green bug aphid</name>
    <dbReference type="NCBI Taxonomy" id="13262"/>
    <lineage>
        <taxon>Eukaryota</taxon>
        <taxon>Metazoa</taxon>
        <taxon>Ecdysozoa</taxon>
        <taxon>Arthropoda</taxon>
        <taxon>Hexapoda</taxon>
        <taxon>Insecta</taxon>
        <taxon>Pterygota</taxon>
        <taxon>Neoptera</taxon>
        <taxon>Paraneoptera</taxon>
        <taxon>Hemiptera</taxon>
        <taxon>Sternorrhyncha</taxon>
        <taxon>Aphidomorpha</taxon>
        <taxon>Aphidoidea</taxon>
        <taxon>Aphididae</taxon>
        <taxon>Aphidini</taxon>
        <taxon>Schizaphis</taxon>
    </lineage>
</organism>
<evidence type="ECO:0000313" key="1">
    <source>
        <dbReference type="EMBL" id="MBY30829.1"/>
    </source>
</evidence>
<dbReference type="EMBL" id="GGMR01018210">
    <property type="protein sequence ID" value="MBY30829.1"/>
    <property type="molecule type" value="Transcribed_RNA"/>
</dbReference>
<name>A0A2S2PMZ3_SCHGA</name>
<dbReference type="InterPro" id="IPR027417">
    <property type="entry name" value="P-loop_NTPase"/>
</dbReference>
<sequence length="583" mass="66273">MLITSIKPPLIVQGPEINMSTDTFVWLSPTLHLCAGDYKRERTVDDEEWYPRVVSTYGLTERVHWSRHLEADADHRSGQPPATAIRWTRPVRSAGHDYYGSEDVDRAFLQRKPVSFAIFGKPGLADDRLATMLSTYWGCVHVSPAIGLLAASHRPGDQIGLALRCGEAVNAASASASLIELLGIRGADVQERGYVLTGLPRHDPGLSACEQMNALFASNPPDVLIYMSCRNQDLIHMHNGLTLESMEHDHLTQTLHLNNTEYNHMRVHWYNKSLISKKMIELDLKDYENYSLKVIDEIVKQFDPTCVITVDGRKPVNELFETIKSKLMTMPLHYTVLPEIVEIQAKTGLSEDYTYGGSEFEFESESNETETVVSNMARASDTTQIRDENEQRKERLRMTSEFGRLCPVNFSNGRFVLGSDRYCIKYMGKLYYFAGPDEMQSFGKYPRQFLKIPTHGLPIRAMFYGPKTLTNPAAKAVRHLFGYNTIDVGHIIQIHVEDVKREYSFAIVESILKTAQEVIRPKQIQTNDIDIMRNAIADWTRLQFGVAVGSDLGGVENYGSEYETNEDFSNQSNYYFLFLWKTF</sequence>
<reference evidence="1" key="1">
    <citation type="submission" date="2018-04" db="EMBL/GenBank/DDBJ databases">
        <title>Transcriptome of Schizaphis graminum biotype I.</title>
        <authorList>
            <person name="Scully E.D."/>
            <person name="Geib S.M."/>
            <person name="Palmer N.A."/>
            <person name="Koch K."/>
            <person name="Bradshaw J."/>
            <person name="Heng-Moss T."/>
            <person name="Sarath G."/>
        </authorList>
    </citation>
    <scope>NUCLEOTIDE SEQUENCE</scope>
</reference>
<dbReference type="GO" id="GO:0016301">
    <property type="term" value="F:kinase activity"/>
    <property type="evidence" value="ECO:0007669"/>
    <property type="project" value="UniProtKB-KW"/>
</dbReference>
<gene>
    <name evidence="1" type="primary">AKD1_0</name>
    <name evidence="1" type="ORF">g.3897</name>
</gene>
<dbReference type="Gene3D" id="3.40.50.300">
    <property type="entry name" value="P-loop containing nucleotide triphosphate hydrolases"/>
    <property type="match status" value="1"/>
</dbReference>
<accession>A0A2S2PMZ3</accession>
<keyword evidence="1" id="KW-0418">Kinase</keyword>